<name>A0A2A8CWQ8_9BACT</name>
<sequence length="200" mass="23511">MPRPDFPQRKNSLRHPDIDYSSRGAYFVTVRTHRRRPLFGSIRDGVMDCSPTGDIVRDEWYRTETLRGNVVLDAFVVMPDHVHGILCLVPEGVTEVSPRGYRWRPLAPPDAGNAQSLRARRHDPERHGVAYRPPNSLSSIMVGFKGAVTRRIRAECDIQPDARIWQRTFYDRVLRNEREWRSARQYIRLNPQRWWEKHGR</sequence>
<dbReference type="Proteomes" id="UP000220102">
    <property type="component" value="Unassembled WGS sequence"/>
</dbReference>
<dbReference type="GO" id="GO:0006313">
    <property type="term" value="P:DNA transposition"/>
    <property type="evidence" value="ECO:0007669"/>
    <property type="project" value="InterPro"/>
</dbReference>
<evidence type="ECO:0000256" key="1">
    <source>
        <dbReference type="SAM" id="MobiDB-lite"/>
    </source>
</evidence>
<evidence type="ECO:0000313" key="4">
    <source>
        <dbReference type="Proteomes" id="UP000220102"/>
    </source>
</evidence>
<dbReference type="SUPFAM" id="SSF143422">
    <property type="entry name" value="Transposase IS200-like"/>
    <property type="match status" value="1"/>
</dbReference>
<dbReference type="PANTHER" id="PTHR36966:SF1">
    <property type="entry name" value="REP-ASSOCIATED TYROSINE TRANSPOSASE"/>
    <property type="match status" value="1"/>
</dbReference>
<proteinExistence type="predicted"/>
<dbReference type="PANTHER" id="PTHR36966">
    <property type="entry name" value="REP-ASSOCIATED TYROSINE TRANSPOSASE"/>
    <property type="match status" value="1"/>
</dbReference>
<dbReference type="AlphaFoldDB" id="A0A2A8CWQ8"/>
<dbReference type="SMART" id="SM01321">
    <property type="entry name" value="Y1_Tnp"/>
    <property type="match status" value="1"/>
</dbReference>
<gene>
    <name evidence="3" type="ORF">CRI94_10370</name>
</gene>
<evidence type="ECO:0000259" key="2">
    <source>
        <dbReference type="SMART" id="SM01321"/>
    </source>
</evidence>
<dbReference type="GO" id="GO:0043565">
    <property type="term" value="F:sequence-specific DNA binding"/>
    <property type="evidence" value="ECO:0007669"/>
    <property type="project" value="TreeGrafter"/>
</dbReference>
<protein>
    <submittedName>
        <fullName evidence="3">Transposase</fullName>
    </submittedName>
</protein>
<dbReference type="EMBL" id="PDEQ01000005">
    <property type="protein sequence ID" value="PEN13051.1"/>
    <property type="molecule type" value="Genomic_DNA"/>
</dbReference>
<dbReference type="Gene3D" id="3.30.70.1290">
    <property type="entry name" value="Transposase IS200-like"/>
    <property type="match status" value="1"/>
</dbReference>
<accession>A0A2A8CWQ8</accession>
<feature type="region of interest" description="Disordered" evidence="1">
    <location>
        <begin position="111"/>
        <end position="130"/>
    </location>
</feature>
<comment type="caution">
    <text evidence="3">The sequence shown here is derived from an EMBL/GenBank/DDBJ whole genome shotgun (WGS) entry which is preliminary data.</text>
</comment>
<dbReference type="OrthoDB" id="9794403at2"/>
<feature type="domain" description="Transposase IS200-like" evidence="2">
    <location>
        <begin position="21"/>
        <end position="190"/>
    </location>
</feature>
<dbReference type="InterPro" id="IPR002686">
    <property type="entry name" value="Transposase_17"/>
</dbReference>
<dbReference type="InterPro" id="IPR036515">
    <property type="entry name" value="Transposase_17_sf"/>
</dbReference>
<dbReference type="RefSeq" id="WP_098075644.1">
    <property type="nucleotide sequence ID" value="NZ_PDEQ01000005.1"/>
</dbReference>
<keyword evidence="4" id="KW-1185">Reference proteome</keyword>
<organism evidence="3 4">
    <name type="scientific">Longibacter salinarum</name>
    <dbReference type="NCBI Taxonomy" id="1850348"/>
    <lineage>
        <taxon>Bacteria</taxon>
        <taxon>Pseudomonadati</taxon>
        <taxon>Rhodothermota</taxon>
        <taxon>Rhodothermia</taxon>
        <taxon>Rhodothermales</taxon>
        <taxon>Salisaetaceae</taxon>
        <taxon>Longibacter</taxon>
    </lineage>
</organism>
<reference evidence="3 4" key="1">
    <citation type="submission" date="2017-10" db="EMBL/GenBank/DDBJ databases">
        <title>Draft genome of Longibacter Salinarum.</title>
        <authorList>
            <person name="Goh K.M."/>
            <person name="Shamsir M.S."/>
            <person name="Lim S.W."/>
        </authorList>
    </citation>
    <scope>NUCLEOTIDE SEQUENCE [LARGE SCALE GENOMIC DNA]</scope>
    <source>
        <strain evidence="3 4">KCTC 52045</strain>
    </source>
</reference>
<evidence type="ECO:0000313" key="3">
    <source>
        <dbReference type="EMBL" id="PEN13051.1"/>
    </source>
</evidence>
<dbReference type="InterPro" id="IPR052715">
    <property type="entry name" value="RAYT_transposase"/>
</dbReference>
<dbReference type="GO" id="GO:0004803">
    <property type="term" value="F:transposase activity"/>
    <property type="evidence" value="ECO:0007669"/>
    <property type="project" value="InterPro"/>
</dbReference>